<evidence type="ECO:0000256" key="1">
    <source>
        <dbReference type="ARBA" id="ARBA00005187"/>
    </source>
</evidence>
<evidence type="ECO:0000256" key="12">
    <source>
        <dbReference type="PIRSR" id="PIRSR001589-3"/>
    </source>
</evidence>
<feature type="active site" description="For GATase activity" evidence="10">
    <location>
        <position position="2"/>
    </location>
</feature>
<feature type="binding site" evidence="11">
    <location>
        <position position="278"/>
    </location>
    <ligand>
        <name>ATP</name>
        <dbReference type="ChEBI" id="CHEBI:30616"/>
    </ligand>
</feature>
<keyword evidence="5 11" id="KW-0547">Nucleotide-binding</keyword>
<accession>A0A1V0SBE6</accession>
<feature type="site" description="Important for beta-aspartyl-AMP intermediate formation" evidence="12">
    <location>
        <position position="355"/>
    </location>
</feature>
<evidence type="ECO:0000256" key="6">
    <source>
        <dbReference type="ARBA" id="ARBA00022840"/>
    </source>
</evidence>
<dbReference type="EMBL" id="KY684083">
    <property type="protein sequence ID" value="ARF09050.1"/>
    <property type="molecule type" value="Genomic_DNA"/>
</dbReference>
<keyword evidence="4 10" id="KW-0028">Amino-acid biosynthesis</keyword>
<gene>
    <name evidence="14" type="ORF">Catovirus_1_1100</name>
</gene>
<name>A0A1V0SBE6_9VIRU</name>
<feature type="binding site" evidence="11">
    <location>
        <position position="248"/>
    </location>
    <ligand>
        <name>ATP</name>
        <dbReference type="ChEBI" id="CHEBI:30616"/>
    </ligand>
</feature>
<dbReference type="NCBIfam" id="TIGR01536">
    <property type="entry name" value="asn_synth_AEB"/>
    <property type="match status" value="1"/>
</dbReference>
<evidence type="ECO:0000256" key="2">
    <source>
        <dbReference type="ARBA" id="ARBA00012737"/>
    </source>
</evidence>
<evidence type="ECO:0000256" key="4">
    <source>
        <dbReference type="ARBA" id="ARBA00022605"/>
    </source>
</evidence>
<evidence type="ECO:0000256" key="10">
    <source>
        <dbReference type="PIRSR" id="PIRSR001589-1"/>
    </source>
</evidence>
<dbReference type="GO" id="GO:0005524">
    <property type="term" value="F:ATP binding"/>
    <property type="evidence" value="ECO:0007669"/>
    <property type="project" value="UniProtKB-KW"/>
</dbReference>
<evidence type="ECO:0000256" key="3">
    <source>
        <dbReference type="ARBA" id="ARBA00022598"/>
    </source>
</evidence>
<dbReference type="InterPro" id="IPR006426">
    <property type="entry name" value="Asn_synth_AEB"/>
</dbReference>
<feature type="domain" description="Glutamine amidotransferase type-2" evidence="13">
    <location>
        <begin position="2"/>
        <end position="195"/>
    </location>
</feature>
<dbReference type="Gene3D" id="3.60.20.10">
    <property type="entry name" value="Glutamine Phosphoribosylpyrophosphate, subunit 1, domain 1"/>
    <property type="match status" value="1"/>
</dbReference>
<dbReference type="GO" id="GO:0006529">
    <property type="term" value="P:asparagine biosynthetic process"/>
    <property type="evidence" value="ECO:0007669"/>
    <property type="project" value="UniProtKB-KW"/>
</dbReference>
<dbReference type="InterPro" id="IPR001962">
    <property type="entry name" value="Asn_synthase"/>
</dbReference>
<evidence type="ECO:0000256" key="9">
    <source>
        <dbReference type="ARBA" id="ARBA00048741"/>
    </source>
</evidence>
<proteinExistence type="predicted"/>
<sequence>MCGIFALFEKRKLPGLYHASLYGHFLEIKNRGPDRSVYHELSQPGAIVGFHRLAIMDTTSKGDQPFKYDDDKRTVYVICNGEIYNHTELSEKHSLVGSSGSDCEVISLLYKKYKDIKLITQELTGEYAFIIMDIDNLTGDYTVYCANDRFGVRPLFVLEDDNSIAFASELKGLPLHSKYSVTRFEPRHYSILTKTGGVLSKVYYYKYYDINDIQQTVFDLEHAKIQIRKSFEDAIDLMMESDREIGCLLSGGLDSSLVASVLASKMKNHDKKLKTFSIGLPGATDEFYAKMVGEHIGSIHTHVTVSEKDFLESVPFVIKMIESYDITTVRASTAQYLISKWISENTDIKVVFCGDGSDELTSGYLYFHKAPSPEELDKETKRLLNDIHLYDGLRADRCIAGHGLEARFPFLNHKFIETYLSVDAKLRMPTEGLEKWLLRESFKGTNYLPDKVLYRYKCALSDGCSKQERSWFQILQESLEDKFSDADLEHAKNIFSHLTPYTKESLYIRDIFCKTFGFGDVNKILKYFWLPKWCGDVKDPSARVLGIKDQ</sequence>
<dbReference type="InterPro" id="IPR014729">
    <property type="entry name" value="Rossmann-like_a/b/a_fold"/>
</dbReference>
<dbReference type="Pfam" id="PF00733">
    <property type="entry name" value="Asn_synthase"/>
    <property type="match status" value="2"/>
</dbReference>
<dbReference type="PANTHER" id="PTHR11772">
    <property type="entry name" value="ASPARAGINE SYNTHETASE"/>
    <property type="match status" value="1"/>
</dbReference>
<protein>
    <recommendedName>
        <fullName evidence="2">asparagine synthase (glutamine-hydrolyzing)</fullName>
        <ecNumber evidence="2">6.3.5.4</ecNumber>
    </recommendedName>
    <alternativeName>
        <fullName evidence="8">Glutamine-dependent asparagine synthetase</fullName>
    </alternativeName>
</protein>
<dbReference type="Pfam" id="PF13537">
    <property type="entry name" value="GATase_7"/>
    <property type="match status" value="1"/>
</dbReference>
<evidence type="ECO:0000313" key="14">
    <source>
        <dbReference type="EMBL" id="ARF09050.1"/>
    </source>
</evidence>
<dbReference type="PANTHER" id="PTHR11772:SF23">
    <property type="entry name" value="ASPARAGINE SYNTHETASE [GLUTAMINE-HYDROLYZING]"/>
    <property type="match status" value="1"/>
</dbReference>
<dbReference type="CDD" id="cd01991">
    <property type="entry name" value="Asn_synthase_B_C"/>
    <property type="match status" value="1"/>
</dbReference>
<evidence type="ECO:0000256" key="5">
    <source>
        <dbReference type="ARBA" id="ARBA00022741"/>
    </source>
</evidence>
<comment type="pathway">
    <text evidence="1">Amino-acid biosynthesis; L-asparagine biosynthesis; L-asparagine from L-aspartate (L-Gln route): step 1/1.</text>
</comment>
<evidence type="ECO:0000256" key="11">
    <source>
        <dbReference type="PIRSR" id="PIRSR001589-2"/>
    </source>
</evidence>
<dbReference type="SUPFAM" id="SSF52402">
    <property type="entry name" value="Adenine nucleotide alpha hydrolases-like"/>
    <property type="match status" value="1"/>
</dbReference>
<evidence type="ECO:0000256" key="7">
    <source>
        <dbReference type="ARBA" id="ARBA00022888"/>
    </source>
</evidence>
<dbReference type="SUPFAM" id="SSF56235">
    <property type="entry name" value="N-terminal nucleophile aminohydrolases (Ntn hydrolases)"/>
    <property type="match status" value="1"/>
</dbReference>
<evidence type="ECO:0000256" key="8">
    <source>
        <dbReference type="ARBA" id="ARBA00030234"/>
    </source>
</evidence>
<dbReference type="GO" id="GO:0004066">
    <property type="term" value="F:asparagine synthase (glutamine-hydrolyzing) activity"/>
    <property type="evidence" value="ECO:0007669"/>
    <property type="project" value="UniProtKB-EC"/>
</dbReference>
<dbReference type="Gene3D" id="3.40.50.620">
    <property type="entry name" value="HUPs"/>
    <property type="match status" value="1"/>
</dbReference>
<reference evidence="14" key="1">
    <citation type="journal article" date="2017" name="Science">
        <title>Giant viruses with an expanded complement of translation system components.</title>
        <authorList>
            <person name="Schulz F."/>
            <person name="Yutin N."/>
            <person name="Ivanova N.N."/>
            <person name="Ortega D.R."/>
            <person name="Lee T.K."/>
            <person name="Vierheilig J."/>
            <person name="Daims H."/>
            <person name="Horn M."/>
            <person name="Wagner M."/>
            <person name="Jensen G.J."/>
            <person name="Kyrpides N.C."/>
            <person name="Koonin E.V."/>
            <person name="Woyke T."/>
        </authorList>
    </citation>
    <scope>NUCLEOTIDE SEQUENCE</scope>
    <source>
        <strain evidence="14">CTV1</strain>
    </source>
</reference>
<dbReference type="PIRSF" id="PIRSF001589">
    <property type="entry name" value="Asn_synthetase_glu-h"/>
    <property type="match status" value="1"/>
</dbReference>
<keyword evidence="10" id="KW-0315">Glutamine amidotransferase</keyword>
<dbReference type="InterPro" id="IPR050795">
    <property type="entry name" value="Asn_Synthetase"/>
</dbReference>
<organism evidence="14">
    <name type="scientific">Catovirus CTV1</name>
    <dbReference type="NCBI Taxonomy" id="1977631"/>
    <lineage>
        <taxon>Viruses</taxon>
        <taxon>Varidnaviria</taxon>
        <taxon>Bamfordvirae</taxon>
        <taxon>Nucleocytoviricota</taxon>
        <taxon>Megaviricetes</taxon>
        <taxon>Imitervirales</taxon>
        <taxon>Mimiviridae</taxon>
        <taxon>Klosneuvirinae</taxon>
        <taxon>Catovirus</taxon>
    </lineage>
</organism>
<dbReference type="InterPro" id="IPR029055">
    <property type="entry name" value="Ntn_hydrolases_N"/>
</dbReference>
<comment type="catalytic activity">
    <reaction evidence="9">
        <text>L-aspartate + L-glutamine + ATP + H2O = L-asparagine + L-glutamate + AMP + diphosphate + H(+)</text>
        <dbReference type="Rhea" id="RHEA:12228"/>
        <dbReference type="ChEBI" id="CHEBI:15377"/>
        <dbReference type="ChEBI" id="CHEBI:15378"/>
        <dbReference type="ChEBI" id="CHEBI:29985"/>
        <dbReference type="ChEBI" id="CHEBI:29991"/>
        <dbReference type="ChEBI" id="CHEBI:30616"/>
        <dbReference type="ChEBI" id="CHEBI:33019"/>
        <dbReference type="ChEBI" id="CHEBI:58048"/>
        <dbReference type="ChEBI" id="CHEBI:58359"/>
        <dbReference type="ChEBI" id="CHEBI:456215"/>
        <dbReference type="EC" id="6.3.5.4"/>
    </reaction>
</comment>
<dbReference type="PROSITE" id="PS51278">
    <property type="entry name" value="GATASE_TYPE_2"/>
    <property type="match status" value="1"/>
</dbReference>
<keyword evidence="7 10" id="KW-0061">Asparagine biosynthesis</keyword>
<dbReference type="EC" id="6.3.5.4" evidence="2"/>
<feature type="binding site" evidence="11">
    <location>
        <position position="102"/>
    </location>
    <ligand>
        <name>L-glutamine</name>
        <dbReference type="ChEBI" id="CHEBI:58359"/>
    </ligand>
</feature>
<keyword evidence="3" id="KW-0436">Ligase</keyword>
<dbReference type="InterPro" id="IPR017932">
    <property type="entry name" value="GATase_2_dom"/>
</dbReference>
<evidence type="ECO:0000259" key="13">
    <source>
        <dbReference type="PROSITE" id="PS51278"/>
    </source>
</evidence>
<keyword evidence="6 11" id="KW-0067">ATP-binding</keyword>